<dbReference type="InterPro" id="IPR032861">
    <property type="entry name" value="TAXi_N"/>
</dbReference>
<evidence type="ECO:0000256" key="5">
    <source>
        <dbReference type="ARBA" id="ARBA00022729"/>
    </source>
</evidence>
<keyword evidence="3" id="KW-1003">Cell membrane</keyword>
<evidence type="ECO:0000256" key="1">
    <source>
        <dbReference type="ARBA" id="ARBA00004193"/>
    </source>
</evidence>
<dbReference type="Proteomes" id="UP000189703">
    <property type="component" value="Unplaced"/>
</dbReference>
<dbReference type="InterPro" id="IPR021109">
    <property type="entry name" value="Peptidase_aspartic_dom_sf"/>
</dbReference>
<evidence type="ECO:0000256" key="3">
    <source>
        <dbReference type="ARBA" id="ARBA00022475"/>
    </source>
</evidence>
<dbReference type="InterPro" id="IPR032799">
    <property type="entry name" value="TAXi_C"/>
</dbReference>
<feature type="region of interest" description="Disordered" evidence="12">
    <location>
        <begin position="471"/>
        <end position="494"/>
    </location>
</feature>
<keyword evidence="4 11" id="KW-0645">Protease</keyword>
<dbReference type="AlphaFoldDB" id="A0A1U8ALI1"/>
<evidence type="ECO:0000256" key="14">
    <source>
        <dbReference type="SAM" id="SignalP"/>
    </source>
</evidence>
<evidence type="ECO:0000313" key="15">
    <source>
        <dbReference type="Proteomes" id="UP000189703"/>
    </source>
</evidence>
<dbReference type="OrthoDB" id="2747330at2759"/>
<feature type="transmembrane region" description="Helical" evidence="13">
    <location>
        <begin position="500"/>
        <end position="520"/>
    </location>
</feature>
<keyword evidence="9" id="KW-0325">Glycoprotein</keyword>
<evidence type="ECO:0000256" key="11">
    <source>
        <dbReference type="RuleBase" id="RU000454"/>
    </source>
</evidence>
<dbReference type="FunCoup" id="A0A1U8ALI1">
    <property type="interactions" value="600"/>
</dbReference>
<dbReference type="PROSITE" id="PS00141">
    <property type="entry name" value="ASP_PROTEASE"/>
    <property type="match status" value="2"/>
</dbReference>
<keyword evidence="7 11" id="KW-0378">Hydrolase</keyword>
<dbReference type="InterPro" id="IPR034161">
    <property type="entry name" value="Pepsin-like_plant"/>
</dbReference>
<dbReference type="GO" id="GO:0004190">
    <property type="term" value="F:aspartic-type endopeptidase activity"/>
    <property type="evidence" value="ECO:0007669"/>
    <property type="project" value="UniProtKB-KW"/>
</dbReference>
<keyword evidence="13" id="KW-1133">Transmembrane helix</keyword>
<comment type="similarity">
    <text evidence="2 11">Belongs to the peptidase A1 family.</text>
</comment>
<feature type="signal peptide" evidence="14">
    <location>
        <begin position="1"/>
        <end position="29"/>
    </location>
</feature>
<evidence type="ECO:0000256" key="12">
    <source>
        <dbReference type="SAM" id="MobiDB-lite"/>
    </source>
</evidence>
<dbReference type="SUPFAM" id="SSF50630">
    <property type="entry name" value="Acid proteases"/>
    <property type="match status" value="1"/>
</dbReference>
<dbReference type="Pfam" id="PF14541">
    <property type="entry name" value="TAXi_C"/>
    <property type="match status" value="1"/>
</dbReference>
<keyword evidence="8 13" id="KW-0472">Membrane</keyword>
<feature type="compositionally biased region" description="Polar residues" evidence="12">
    <location>
        <begin position="482"/>
        <end position="494"/>
    </location>
</feature>
<dbReference type="PRINTS" id="PR00792">
    <property type="entry name" value="PEPSIN"/>
</dbReference>
<evidence type="ECO:0000256" key="4">
    <source>
        <dbReference type="ARBA" id="ARBA00022670"/>
    </source>
</evidence>
<feature type="chain" id="PRO_5043467108" evidence="14">
    <location>
        <begin position="30"/>
        <end position="523"/>
    </location>
</feature>
<dbReference type="FunFam" id="2.40.70.10:FF:000012">
    <property type="entry name" value="Aspartyl protease family protein 1"/>
    <property type="match status" value="1"/>
</dbReference>
<dbReference type="FunFam" id="2.40.70.10:FF:000014">
    <property type="entry name" value="Aspartyl protease family protein 1"/>
    <property type="match status" value="1"/>
</dbReference>
<dbReference type="InterPro" id="IPR001969">
    <property type="entry name" value="Aspartic_peptidase_AS"/>
</dbReference>
<dbReference type="InterPro" id="IPR001461">
    <property type="entry name" value="Aspartic_peptidase_A1"/>
</dbReference>
<dbReference type="RefSeq" id="XP_010266873.1">
    <property type="nucleotide sequence ID" value="XM_010268571.2"/>
</dbReference>
<evidence type="ECO:0000256" key="7">
    <source>
        <dbReference type="ARBA" id="ARBA00022801"/>
    </source>
</evidence>
<dbReference type="PROSITE" id="PS51767">
    <property type="entry name" value="PEPTIDASE_A1"/>
    <property type="match status" value="1"/>
</dbReference>
<keyword evidence="10" id="KW-0449">Lipoprotein</keyword>
<evidence type="ECO:0000313" key="16">
    <source>
        <dbReference type="RefSeq" id="XP_010266873.1"/>
    </source>
</evidence>
<dbReference type="PANTHER" id="PTHR13683:SF826">
    <property type="entry name" value="ASPARTYL PROTEASE FAMILY PROTEIN 1"/>
    <property type="match status" value="1"/>
</dbReference>
<protein>
    <submittedName>
        <fullName evidence="16">Aspartyl protease family protein 1-like</fullName>
    </submittedName>
</protein>
<keyword evidence="15" id="KW-1185">Reference proteome</keyword>
<evidence type="ECO:0000256" key="2">
    <source>
        <dbReference type="ARBA" id="ARBA00007447"/>
    </source>
</evidence>
<dbReference type="Gene3D" id="2.40.70.10">
    <property type="entry name" value="Acid Proteases"/>
    <property type="match status" value="2"/>
</dbReference>
<dbReference type="GO" id="GO:0006508">
    <property type="term" value="P:proteolysis"/>
    <property type="evidence" value="ECO:0007669"/>
    <property type="project" value="UniProtKB-KW"/>
</dbReference>
<accession>A0A1U8ALI1</accession>
<keyword evidence="13" id="KW-0812">Transmembrane</keyword>
<reference evidence="16" key="1">
    <citation type="submission" date="2025-08" db="UniProtKB">
        <authorList>
            <consortium name="RefSeq"/>
        </authorList>
    </citation>
    <scope>IDENTIFICATION</scope>
</reference>
<evidence type="ECO:0000256" key="13">
    <source>
        <dbReference type="SAM" id="Phobius"/>
    </source>
</evidence>
<keyword evidence="5 14" id="KW-0732">Signal</keyword>
<evidence type="ECO:0000256" key="6">
    <source>
        <dbReference type="ARBA" id="ARBA00022750"/>
    </source>
</evidence>
<sequence>MASTSRPACKSSPLLFLFIFAFGLQTCHGSGTFGFDIHHRFSDPVKGVLPVDDLPEKGSLDYYSALVHRDRFIRGRGLASNDNNQSLTFINGNTTIRQNALGFLHYANVSLGTPSLSYLVALDTGSDLFWVPCNCVNCLKTLRRSSGAVVNLNIYGPNISTTSKIVSCNSSLCESQRCSGTPNVCPYSVSYLSNGTSSAGYLVEDILHLTTNNIRPEFVDAPITFGCGKVQTGSFLVGAAPNGLFGLGMDKLSVPSILSSAGFTANSFSMCFGTDGIGRIVFGDKGSTDHEETPFEINQLHPTYNITMTQIIVENDAIEINLSAIFDSGTSFTYLTDPVYTRLAESFNAQAQDKRNQPDPQIPFEYCYSISLNATSIIVPNVTLTMKGGNQFPVLDTIVVVSSKDALYYCLGVVKSPDVNIIGQNFMTGYHLVFDREKLVLGWKQSNCYDIEVSNTSIVNTRNSTVVPPAVAVEPGNHSREATTQTGNGSNMSGTLPPPIQGWSLLLSSFSCIFLVLPFLGKF</sequence>
<dbReference type="PANTHER" id="PTHR13683">
    <property type="entry name" value="ASPARTYL PROTEASES"/>
    <property type="match status" value="1"/>
</dbReference>
<dbReference type="eggNOG" id="KOG1339">
    <property type="taxonomic scope" value="Eukaryota"/>
</dbReference>
<gene>
    <name evidence="16" type="primary">LOC104604285</name>
</gene>
<dbReference type="Pfam" id="PF14543">
    <property type="entry name" value="TAXi_N"/>
    <property type="match status" value="1"/>
</dbReference>
<comment type="subcellular location">
    <subcellularLocation>
        <location evidence="1">Cell membrane</location>
        <topology evidence="1">Lipid-anchor</topology>
    </subcellularLocation>
</comment>
<dbReference type="CDD" id="cd05476">
    <property type="entry name" value="pepsin_A_like_plant"/>
    <property type="match status" value="1"/>
</dbReference>
<proteinExistence type="inferred from homology"/>
<dbReference type="OMA" id="YCYDISP"/>
<dbReference type="InterPro" id="IPR033121">
    <property type="entry name" value="PEPTIDASE_A1"/>
</dbReference>
<dbReference type="GO" id="GO:0005886">
    <property type="term" value="C:plasma membrane"/>
    <property type="evidence" value="ECO:0007669"/>
    <property type="project" value="UniProtKB-SubCell"/>
</dbReference>
<evidence type="ECO:0000256" key="8">
    <source>
        <dbReference type="ARBA" id="ARBA00023136"/>
    </source>
</evidence>
<name>A0A1U8ALI1_NELNU</name>
<evidence type="ECO:0000256" key="9">
    <source>
        <dbReference type="ARBA" id="ARBA00023180"/>
    </source>
</evidence>
<dbReference type="GeneID" id="104604285"/>
<organism evidence="15 16">
    <name type="scientific">Nelumbo nucifera</name>
    <name type="common">Sacred lotus</name>
    <dbReference type="NCBI Taxonomy" id="4432"/>
    <lineage>
        <taxon>Eukaryota</taxon>
        <taxon>Viridiplantae</taxon>
        <taxon>Streptophyta</taxon>
        <taxon>Embryophyta</taxon>
        <taxon>Tracheophyta</taxon>
        <taxon>Spermatophyta</taxon>
        <taxon>Magnoliopsida</taxon>
        <taxon>Proteales</taxon>
        <taxon>Nelumbonaceae</taxon>
        <taxon>Nelumbo</taxon>
    </lineage>
</organism>
<keyword evidence="6 11" id="KW-0064">Aspartyl protease</keyword>
<evidence type="ECO:0000256" key="10">
    <source>
        <dbReference type="ARBA" id="ARBA00023288"/>
    </source>
</evidence>
<dbReference type="KEGG" id="nnu:104604285"/>